<dbReference type="GO" id="GO:0046872">
    <property type="term" value="F:metal ion binding"/>
    <property type="evidence" value="ECO:0007669"/>
    <property type="project" value="UniProtKB-KW"/>
</dbReference>
<keyword evidence="4" id="KW-0999">Mitochondrion inner membrane</keyword>
<dbReference type="Gene3D" id="2.60.11.10">
    <property type="entry name" value="Cytochrome c oxidase, subunit Vb"/>
    <property type="match status" value="1"/>
</dbReference>
<keyword evidence="8" id="KW-0496">Mitochondrion</keyword>
<name>A0A8C1UD10_CYPCA</name>
<accession>A0A8C1UD10</accession>
<evidence type="ECO:0000256" key="10">
    <source>
        <dbReference type="ARBA" id="ARBA00031048"/>
    </source>
</evidence>
<dbReference type="PANTHER" id="PTHR10122">
    <property type="entry name" value="CYTOCHROME C OXIDASE SUBUNIT 5B, MITOCHONDRIAL"/>
    <property type="match status" value="1"/>
</dbReference>
<keyword evidence="7" id="KW-0007">Acetylation</keyword>
<evidence type="ECO:0000256" key="1">
    <source>
        <dbReference type="ARBA" id="ARBA00004273"/>
    </source>
</evidence>
<dbReference type="Pfam" id="PF01215">
    <property type="entry name" value="COX5B"/>
    <property type="match status" value="1"/>
</dbReference>
<dbReference type="SUPFAM" id="SSF57802">
    <property type="entry name" value="Rubredoxin-like"/>
    <property type="match status" value="1"/>
</dbReference>
<feature type="binding site" evidence="11">
    <location>
        <position position="41"/>
    </location>
    <ligand>
        <name>Zn(2+)</name>
        <dbReference type="ChEBI" id="CHEBI:29105"/>
    </ligand>
</feature>
<keyword evidence="3 11" id="KW-0479">Metal-binding</keyword>
<dbReference type="InterPro" id="IPR002124">
    <property type="entry name" value="Cyt_c_oxidase_su5b"/>
</dbReference>
<dbReference type="Ensembl" id="ENSCCRT00015035846.1">
    <property type="protein sequence ID" value="ENSCCRP00015034634.1"/>
    <property type="gene ID" value="ENSCCRG00015014447.1"/>
</dbReference>
<dbReference type="InterPro" id="IPR036972">
    <property type="entry name" value="Cyt_c_oxidase_su5b_sf"/>
</dbReference>
<evidence type="ECO:0000256" key="5">
    <source>
        <dbReference type="ARBA" id="ARBA00022833"/>
    </source>
</evidence>
<dbReference type="Proteomes" id="UP000694700">
    <property type="component" value="Unplaced"/>
</dbReference>
<keyword evidence="5 11" id="KW-0862">Zinc</keyword>
<dbReference type="PROSITE" id="PS00848">
    <property type="entry name" value="COX5B_1"/>
    <property type="match status" value="1"/>
</dbReference>
<feature type="binding site" evidence="11">
    <location>
        <position position="66"/>
    </location>
    <ligand>
        <name>Zn(2+)</name>
        <dbReference type="ChEBI" id="CHEBI:29105"/>
    </ligand>
</feature>
<dbReference type="OMA" id="WGAISHT"/>
<protein>
    <recommendedName>
        <fullName evidence="2">Cytochrome c oxidase subunit 5B, mitochondrial</fullName>
    </recommendedName>
    <alternativeName>
        <fullName evidence="10">Cytochrome c oxidase polypeptide Vb</fullName>
    </alternativeName>
</protein>
<evidence type="ECO:0000256" key="3">
    <source>
        <dbReference type="ARBA" id="ARBA00022723"/>
    </source>
</evidence>
<evidence type="ECO:0000256" key="6">
    <source>
        <dbReference type="ARBA" id="ARBA00022946"/>
    </source>
</evidence>
<evidence type="ECO:0000256" key="9">
    <source>
        <dbReference type="ARBA" id="ARBA00023136"/>
    </source>
</evidence>
<dbReference type="GO" id="GO:0006123">
    <property type="term" value="P:mitochondrial electron transport, cytochrome c to oxygen"/>
    <property type="evidence" value="ECO:0007669"/>
    <property type="project" value="InterPro"/>
</dbReference>
<proteinExistence type="predicted"/>
<evidence type="ECO:0000256" key="2">
    <source>
        <dbReference type="ARBA" id="ARBA00020224"/>
    </source>
</evidence>
<dbReference type="GO" id="GO:0005743">
    <property type="term" value="C:mitochondrial inner membrane"/>
    <property type="evidence" value="ECO:0007669"/>
    <property type="project" value="UniProtKB-SubCell"/>
</dbReference>
<evidence type="ECO:0000256" key="8">
    <source>
        <dbReference type="ARBA" id="ARBA00023128"/>
    </source>
</evidence>
<evidence type="ECO:0000313" key="13">
    <source>
        <dbReference type="Proteomes" id="UP000694700"/>
    </source>
</evidence>
<comment type="subcellular location">
    <subcellularLocation>
        <location evidence="1">Mitochondrion inner membrane</location>
    </subcellularLocation>
</comment>
<dbReference type="AlphaFoldDB" id="A0A8C1UD10"/>
<sequence length="79" mass="8932">LEASKKGTCTDPYSILKPQEYPLNKNPLIVSSVTNERIAGCVYEEDKTAVVWFWLHQGEAQRCPCCGSNYKLVPHELPH</sequence>
<keyword evidence="6" id="KW-0809">Transit peptide</keyword>
<dbReference type="GO" id="GO:0045277">
    <property type="term" value="C:respiratory chain complex IV"/>
    <property type="evidence" value="ECO:0007669"/>
    <property type="project" value="InterPro"/>
</dbReference>
<dbReference type="PANTHER" id="PTHR10122:SF20">
    <property type="entry name" value="CYTOCHROME C OXIDASE SUBUNIT 5B, MITOCHONDRIAL"/>
    <property type="match status" value="1"/>
</dbReference>
<evidence type="ECO:0000256" key="11">
    <source>
        <dbReference type="PIRSR" id="PIRSR602124-1"/>
    </source>
</evidence>
<organism evidence="12 13">
    <name type="scientific">Cyprinus carpio</name>
    <name type="common">Common carp</name>
    <dbReference type="NCBI Taxonomy" id="7962"/>
    <lineage>
        <taxon>Eukaryota</taxon>
        <taxon>Metazoa</taxon>
        <taxon>Chordata</taxon>
        <taxon>Craniata</taxon>
        <taxon>Vertebrata</taxon>
        <taxon>Euteleostomi</taxon>
        <taxon>Actinopterygii</taxon>
        <taxon>Neopterygii</taxon>
        <taxon>Teleostei</taxon>
        <taxon>Ostariophysi</taxon>
        <taxon>Cypriniformes</taxon>
        <taxon>Cyprinidae</taxon>
        <taxon>Cyprininae</taxon>
        <taxon>Cyprinus</taxon>
    </lineage>
</organism>
<reference evidence="12" key="1">
    <citation type="submission" date="2025-08" db="UniProtKB">
        <authorList>
            <consortium name="Ensembl"/>
        </authorList>
    </citation>
    <scope>IDENTIFICATION</scope>
</reference>
<evidence type="ECO:0000313" key="12">
    <source>
        <dbReference type="Ensembl" id="ENSCCRP00015034634.1"/>
    </source>
</evidence>
<evidence type="ECO:0000256" key="7">
    <source>
        <dbReference type="ARBA" id="ARBA00022990"/>
    </source>
</evidence>
<keyword evidence="9" id="KW-0472">Membrane</keyword>
<feature type="binding site" evidence="11">
    <location>
        <position position="63"/>
    </location>
    <ligand>
        <name>Zn(2+)</name>
        <dbReference type="ChEBI" id="CHEBI:29105"/>
    </ligand>
</feature>
<evidence type="ECO:0000256" key="4">
    <source>
        <dbReference type="ARBA" id="ARBA00022792"/>
    </source>
</evidence>
<dbReference type="PROSITE" id="PS51359">
    <property type="entry name" value="COX5B_2"/>
    <property type="match status" value="1"/>
</dbReference>